<dbReference type="PROSITE" id="PS00141">
    <property type="entry name" value="ASP_PROTEASE"/>
    <property type="match status" value="2"/>
</dbReference>
<dbReference type="HOGENOM" id="CLU_432920_0_0_1"/>
<keyword evidence="12" id="KW-1185">Reference proteome</keyword>
<feature type="compositionally biased region" description="Low complexity" evidence="8">
    <location>
        <begin position="545"/>
        <end position="622"/>
    </location>
</feature>
<evidence type="ECO:0000256" key="3">
    <source>
        <dbReference type="ARBA" id="ARBA00022750"/>
    </source>
</evidence>
<dbReference type="CDD" id="cd05471">
    <property type="entry name" value="pepsin_like"/>
    <property type="match status" value="1"/>
</dbReference>
<dbReference type="OMA" id="KRWAILP"/>
<dbReference type="STRING" id="1220162.K1VKP6"/>
<reference evidence="11 12" key="1">
    <citation type="journal article" date="2012" name="Eukaryot. Cell">
        <title>Genome sequence of the Trichosporon asahii environmental strain CBS 8904.</title>
        <authorList>
            <person name="Yang R.Y."/>
            <person name="Li H.T."/>
            <person name="Zhu H."/>
            <person name="Zhou G.P."/>
            <person name="Wang M."/>
            <person name="Wang L."/>
        </authorList>
    </citation>
    <scope>NUCLEOTIDE SEQUENCE [LARGE SCALE GENOMIC DNA]</scope>
    <source>
        <strain evidence="11 12">CBS 8904</strain>
    </source>
</reference>
<comment type="caution">
    <text evidence="11">The sequence shown here is derived from an EMBL/GenBank/DDBJ whole genome shotgun (WGS) entry which is preliminary data.</text>
</comment>
<feature type="domain" description="Peptidase A1" evidence="10">
    <location>
        <begin position="172"/>
        <end position="490"/>
    </location>
</feature>
<dbReference type="InterPro" id="IPR034164">
    <property type="entry name" value="Pepsin-like_dom"/>
</dbReference>
<evidence type="ECO:0000256" key="9">
    <source>
        <dbReference type="SAM" id="SignalP"/>
    </source>
</evidence>
<proteinExistence type="inferred from homology"/>
<comment type="similarity">
    <text evidence="1 7">Belongs to the peptidase A1 family.</text>
</comment>
<dbReference type="PRINTS" id="PR00792">
    <property type="entry name" value="PEPSIN"/>
</dbReference>
<dbReference type="InterPro" id="IPR033121">
    <property type="entry name" value="PEPTIDASE_A1"/>
</dbReference>
<gene>
    <name evidence="11" type="ORF">A1Q2_00960</name>
</gene>
<feature type="signal peptide" evidence="9">
    <location>
        <begin position="1"/>
        <end position="16"/>
    </location>
</feature>
<evidence type="ECO:0000256" key="2">
    <source>
        <dbReference type="ARBA" id="ARBA00022670"/>
    </source>
</evidence>
<dbReference type="FunFam" id="2.40.70.10:FF:000115">
    <property type="entry name" value="Lysosomal aspartic protease"/>
    <property type="match status" value="1"/>
</dbReference>
<dbReference type="PROSITE" id="PS51767">
    <property type="entry name" value="PEPTIDASE_A1"/>
    <property type="match status" value="1"/>
</dbReference>
<feature type="active site" evidence="5">
    <location>
        <position position="377"/>
    </location>
</feature>
<sequence length="645" mass="68324">MLPQTLFLIVAGLASASPFAILPDTPDDEVAAIQGARKRWAILPDTPEDEVAAVQAGKKRWAILPDTPEDEVAAVQAGKKRWAILPDTPEDEVAAVQAGKRQLGAVVNLHRTVSHHGNAKRDPHHALTRDAALCDVRYNEGRNAKRFNEELTRLQKRAGEMGMVNHEYDNLYTGEISVGNPGQKFSVVLDTGSADLWVQESNCTKCQGSKYDRAQSSSFSVPDGSPTFRINYGSGSVTGRLGRDDVSLAGYRVVKQTFGLIDQGSHILGDNGQGILGLAFQSLSNAKVTPWWVTSSTKWPQQIFAFYLRRWRHDDAATGSDDGGRLTLGYLDNSLYQGDVHYVKLLDNPKYWAVPMSKLSVGGQDVDLSGKPNVAIDTGTTHILGPEEVVNKIYEKIPNSRPSASHRQYMEYPCNQTVDDVKITFGDFELQMTNADFNAGEVKERPGWCLGTFYIGRLSSNNPVNWIFGASALKNAYTVFDNQNQQVGFAKLADGLNTPADSTGTASGGQQLLPSDLPAAQPLDEAPIPDEDPNAAHDVVTDEQASAAPSPDPSSSASPSPSSSASSSASASPSASPSGSSASPSSVGTSDSSSPSAKPSSTESKPAGASSAAAPSASPSEKSAARGLLPSLTALAAAGLAALLL</sequence>
<dbReference type="PANTHER" id="PTHR47966">
    <property type="entry name" value="BETA-SITE APP-CLEAVING ENZYME, ISOFORM A-RELATED"/>
    <property type="match status" value="1"/>
</dbReference>
<dbReference type="InterPro" id="IPR001461">
    <property type="entry name" value="Aspartic_peptidase_A1"/>
</dbReference>
<keyword evidence="9" id="KW-0732">Signal</keyword>
<keyword evidence="4 7" id="KW-0378">Hydrolase</keyword>
<dbReference type="AlphaFoldDB" id="K1VKP6"/>
<dbReference type="Proteomes" id="UP000006757">
    <property type="component" value="Unassembled WGS sequence"/>
</dbReference>
<dbReference type="SUPFAM" id="SSF50630">
    <property type="entry name" value="Acid proteases"/>
    <property type="match status" value="1"/>
</dbReference>
<dbReference type="MEROPS" id="A01.078"/>
<protein>
    <submittedName>
        <fullName evidence="11">Endopeptidase</fullName>
    </submittedName>
</protein>
<evidence type="ECO:0000256" key="1">
    <source>
        <dbReference type="ARBA" id="ARBA00007447"/>
    </source>
</evidence>
<dbReference type="GO" id="GO:0006508">
    <property type="term" value="P:proteolysis"/>
    <property type="evidence" value="ECO:0007669"/>
    <property type="project" value="UniProtKB-KW"/>
</dbReference>
<accession>K1VKP6</accession>
<dbReference type="GO" id="GO:0004190">
    <property type="term" value="F:aspartic-type endopeptidase activity"/>
    <property type="evidence" value="ECO:0007669"/>
    <property type="project" value="UniProtKB-KW"/>
</dbReference>
<keyword evidence="3 7" id="KW-0064">Aspartyl protease</keyword>
<dbReference type="Gene3D" id="2.40.70.10">
    <property type="entry name" value="Acid Proteases"/>
    <property type="match status" value="2"/>
</dbReference>
<feature type="disulfide bond" evidence="6">
    <location>
        <begin position="414"/>
        <end position="449"/>
    </location>
</feature>
<evidence type="ECO:0000313" key="11">
    <source>
        <dbReference type="EMBL" id="EKD04730.1"/>
    </source>
</evidence>
<organism evidence="11 12">
    <name type="scientific">Trichosporon asahii var. asahii (strain CBS 8904)</name>
    <name type="common">Yeast</name>
    <dbReference type="NCBI Taxonomy" id="1220162"/>
    <lineage>
        <taxon>Eukaryota</taxon>
        <taxon>Fungi</taxon>
        <taxon>Dikarya</taxon>
        <taxon>Basidiomycota</taxon>
        <taxon>Agaricomycotina</taxon>
        <taxon>Tremellomycetes</taxon>
        <taxon>Trichosporonales</taxon>
        <taxon>Trichosporonaceae</taxon>
        <taxon>Trichosporon</taxon>
    </lineage>
</organism>
<dbReference type="InParanoid" id="K1VKP6"/>
<dbReference type="OrthoDB" id="771136at2759"/>
<feature type="region of interest" description="Disordered" evidence="8">
    <location>
        <begin position="500"/>
        <end position="625"/>
    </location>
</feature>
<evidence type="ECO:0000256" key="8">
    <source>
        <dbReference type="SAM" id="MobiDB-lite"/>
    </source>
</evidence>
<name>K1VKP6_TRIAC</name>
<keyword evidence="6" id="KW-1015">Disulfide bond</keyword>
<evidence type="ECO:0000259" key="10">
    <source>
        <dbReference type="PROSITE" id="PS51767"/>
    </source>
</evidence>
<evidence type="ECO:0000313" key="12">
    <source>
        <dbReference type="Proteomes" id="UP000006757"/>
    </source>
</evidence>
<feature type="chain" id="PRO_5003854190" evidence="9">
    <location>
        <begin position="17"/>
        <end position="645"/>
    </location>
</feature>
<feature type="compositionally biased region" description="Polar residues" evidence="8">
    <location>
        <begin position="500"/>
        <end position="513"/>
    </location>
</feature>
<evidence type="ECO:0000256" key="7">
    <source>
        <dbReference type="RuleBase" id="RU000454"/>
    </source>
</evidence>
<dbReference type="Pfam" id="PF00026">
    <property type="entry name" value="Asp"/>
    <property type="match status" value="1"/>
</dbReference>
<feature type="active site" evidence="5">
    <location>
        <position position="190"/>
    </location>
</feature>
<dbReference type="InterPro" id="IPR001969">
    <property type="entry name" value="Aspartic_peptidase_AS"/>
</dbReference>
<evidence type="ECO:0000256" key="6">
    <source>
        <dbReference type="PIRSR" id="PIRSR601461-2"/>
    </source>
</evidence>
<evidence type="ECO:0000256" key="4">
    <source>
        <dbReference type="ARBA" id="ARBA00022801"/>
    </source>
</evidence>
<dbReference type="EMBL" id="AMBO01000191">
    <property type="protein sequence ID" value="EKD04730.1"/>
    <property type="molecule type" value="Genomic_DNA"/>
</dbReference>
<dbReference type="PANTHER" id="PTHR47966:SF57">
    <property type="entry name" value="PEPTIDASE A1 DOMAIN-CONTAINING PROTEIN"/>
    <property type="match status" value="1"/>
</dbReference>
<dbReference type="InterPro" id="IPR021109">
    <property type="entry name" value="Peptidase_aspartic_dom_sf"/>
</dbReference>
<evidence type="ECO:0000256" key="5">
    <source>
        <dbReference type="PIRSR" id="PIRSR601461-1"/>
    </source>
</evidence>
<keyword evidence="2 7" id="KW-0645">Protease</keyword>
<dbReference type="eggNOG" id="KOG1339">
    <property type="taxonomic scope" value="Eukaryota"/>
</dbReference>